<dbReference type="PROSITE" id="PS01087">
    <property type="entry name" value="RADICAL_ACTIVATING"/>
    <property type="match status" value="1"/>
</dbReference>
<dbReference type="EC" id="1.97.1.4" evidence="10"/>
<dbReference type="SFLD" id="SFLDG01094">
    <property type="entry name" value="Uncharacterised_Radical_SAM_Su"/>
    <property type="match status" value="1"/>
</dbReference>
<feature type="domain" description="Radical SAM core" evidence="9">
    <location>
        <begin position="13"/>
        <end position="227"/>
    </location>
</feature>
<dbReference type="InterPro" id="IPR058240">
    <property type="entry name" value="rSAM_sf"/>
</dbReference>
<evidence type="ECO:0000256" key="2">
    <source>
        <dbReference type="ARBA" id="ARBA00009777"/>
    </source>
</evidence>
<dbReference type="PROSITE" id="PS51918">
    <property type="entry name" value="RADICAL_SAM"/>
    <property type="match status" value="1"/>
</dbReference>
<evidence type="ECO:0000256" key="7">
    <source>
        <dbReference type="ARBA" id="ARBA00023004"/>
    </source>
</evidence>
<dbReference type="InterPro" id="IPR001989">
    <property type="entry name" value="Radical_activat_CS"/>
</dbReference>
<dbReference type="GO" id="GO:0043365">
    <property type="term" value="F:[formate-C-acetyltransferase]-activating enzyme activity"/>
    <property type="evidence" value="ECO:0007669"/>
    <property type="project" value="UniProtKB-EC"/>
</dbReference>
<dbReference type="RefSeq" id="WP_204403910.1">
    <property type="nucleotide sequence ID" value="NZ_JAFBEE010000023.1"/>
</dbReference>
<dbReference type="Pfam" id="PF04055">
    <property type="entry name" value="Radical_SAM"/>
    <property type="match status" value="1"/>
</dbReference>
<comment type="caution">
    <text evidence="10">The sequence shown here is derived from an EMBL/GenBank/DDBJ whole genome shotgun (WGS) entry which is preliminary data.</text>
</comment>
<comment type="cofactor">
    <cofactor evidence="1">
        <name>[4Fe-4S] cluster</name>
        <dbReference type="ChEBI" id="CHEBI:49883"/>
    </cofactor>
</comment>
<keyword evidence="10" id="KW-0670">Pyruvate</keyword>
<reference evidence="10 11" key="1">
    <citation type="submission" date="2021-01" db="EMBL/GenBank/DDBJ databases">
        <title>Genomic Encyclopedia of Type Strains, Phase IV (KMG-IV): sequencing the most valuable type-strain genomes for metagenomic binning, comparative biology and taxonomic classification.</title>
        <authorList>
            <person name="Goeker M."/>
        </authorList>
    </citation>
    <scope>NUCLEOTIDE SEQUENCE [LARGE SCALE GENOMIC DNA]</scope>
    <source>
        <strain evidence="10 11">DSM 25890</strain>
    </source>
</reference>
<dbReference type="PANTHER" id="PTHR11228:SF27">
    <property type="entry name" value="GLYCYL-RADICAL ENZYME ACTIVATING ENZYME MJ1227-RELATED"/>
    <property type="match status" value="1"/>
</dbReference>
<dbReference type="Proteomes" id="UP001314796">
    <property type="component" value="Unassembled WGS sequence"/>
</dbReference>
<evidence type="ECO:0000313" key="11">
    <source>
        <dbReference type="Proteomes" id="UP001314796"/>
    </source>
</evidence>
<evidence type="ECO:0000256" key="8">
    <source>
        <dbReference type="ARBA" id="ARBA00023014"/>
    </source>
</evidence>
<evidence type="ECO:0000256" key="6">
    <source>
        <dbReference type="ARBA" id="ARBA00023002"/>
    </source>
</evidence>
<keyword evidence="7" id="KW-0408">Iron</keyword>
<comment type="similarity">
    <text evidence="2">Belongs to the organic radical-activating enzymes family.</text>
</comment>
<keyword evidence="8" id="KW-0411">Iron-sulfur</keyword>
<evidence type="ECO:0000256" key="4">
    <source>
        <dbReference type="ARBA" id="ARBA00022691"/>
    </source>
</evidence>
<evidence type="ECO:0000259" key="9">
    <source>
        <dbReference type="PROSITE" id="PS51918"/>
    </source>
</evidence>
<dbReference type="GO" id="GO:0016829">
    <property type="term" value="F:lyase activity"/>
    <property type="evidence" value="ECO:0007669"/>
    <property type="project" value="UniProtKB-KW"/>
</dbReference>
<dbReference type="Gene3D" id="3.20.20.70">
    <property type="entry name" value="Aldolase class I"/>
    <property type="match status" value="1"/>
</dbReference>
<dbReference type="SFLD" id="SFLDG01067">
    <property type="entry name" value="SPASM/twitch_domain_containing"/>
    <property type="match status" value="1"/>
</dbReference>
<dbReference type="NCBIfam" id="TIGR02495">
    <property type="entry name" value="NrdG2"/>
    <property type="match status" value="1"/>
</dbReference>
<keyword evidence="5" id="KW-0479">Metal-binding</keyword>
<evidence type="ECO:0000256" key="1">
    <source>
        <dbReference type="ARBA" id="ARBA00001966"/>
    </source>
</evidence>
<keyword evidence="11" id="KW-1185">Reference proteome</keyword>
<protein>
    <submittedName>
        <fullName evidence="10">Pyruvate formate lyase activating enzyme</fullName>
        <ecNumber evidence="10">1.97.1.4</ecNumber>
    </submittedName>
</protein>
<evidence type="ECO:0000256" key="5">
    <source>
        <dbReference type="ARBA" id="ARBA00022723"/>
    </source>
</evidence>
<evidence type="ECO:0000256" key="3">
    <source>
        <dbReference type="ARBA" id="ARBA00022485"/>
    </source>
</evidence>
<dbReference type="PANTHER" id="PTHR11228">
    <property type="entry name" value="RADICAL SAM DOMAIN PROTEIN"/>
    <property type="match status" value="1"/>
</dbReference>
<dbReference type="SUPFAM" id="SSF102114">
    <property type="entry name" value="Radical SAM enzymes"/>
    <property type="match status" value="1"/>
</dbReference>
<name>A0ABS2NSX9_9FIRM</name>
<keyword evidence="10" id="KW-0456">Lyase</keyword>
<proteinExistence type="inferred from homology"/>
<accession>A0ABS2NSX9</accession>
<dbReference type="InterPro" id="IPR013785">
    <property type="entry name" value="Aldolase_TIM"/>
</dbReference>
<gene>
    <name evidence="10" type="ORF">JOC73_002633</name>
</gene>
<keyword evidence="4" id="KW-0949">S-adenosyl-L-methionine</keyword>
<dbReference type="InterPro" id="IPR050377">
    <property type="entry name" value="Radical_SAM_PqqE_MftC-like"/>
</dbReference>
<keyword evidence="3" id="KW-0004">4Fe-4S</keyword>
<dbReference type="EMBL" id="JAFBEE010000023">
    <property type="protein sequence ID" value="MBM7616057.1"/>
    <property type="molecule type" value="Genomic_DNA"/>
</dbReference>
<organism evidence="10 11">
    <name type="scientific">Alkaliphilus hydrothermalis</name>
    <dbReference type="NCBI Taxonomy" id="1482730"/>
    <lineage>
        <taxon>Bacteria</taxon>
        <taxon>Bacillati</taxon>
        <taxon>Bacillota</taxon>
        <taxon>Clostridia</taxon>
        <taxon>Peptostreptococcales</taxon>
        <taxon>Natronincolaceae</taxon>
        <taxon>Alkaliphilus</taxon>
    </lineage>
</organism>
<evidence type="ECO:0000313" key="10">
    <source>
        <dbReference type="EMBL" id="MBM7616057.1"/>
    </source>
</evidence>
<dbReference type="InterPro" id="IPR012840">
    <property type="entry name" value="NrdG2"/>
</dbReference>
<dbReference type="CDD" id="cd01335">
    <property type="entry name" value="Radical_SAM"/>
    <property type="match status" value="1"/>
</dbReference>
<dbReference type="InterPro" id="IPR007197">
    <property type="entry name" value="rSAM"/>
</dbReference>
<sequence length="227" mass="25893">MNILGIEKSSFIDYPNKISTVIFTGGCNFSCPFCHNGHLLKSGATPIGEEEVQNFLKKRKKFVDAVCITGGEPTLQKDLKDFIRELKKDEFLVKLDSNGTNPYVLKGLIEEGLVDYIAMDVKAPLAKYHSVVGNMVDGEDIRESIHLIQNSGIDYEFRTTVCQELLMVEDILQLAESIKGSKRYFLQNFRDGEQVFGGVNKYTPYDKEVMEKIKDQIKDWFEVFKIR</sequence>
<keyword evidence="6 10" id="KW-0560">Oxidoreductase</keyword>
<dbReference type="SFLD" id="SFLDS00029">
    <property type="entry name" value="Radical_SAM"/>
    <property type="match status" value="2"/>
</dbReference>